<dbReference type="InterPro" id="IPR015943">
    <property type="entry name" value="WD40/YVTN_repeat-like_dom_sf"/>
</dbReference>
<evidence type="ECO:0000256" key="4">
    <source>
        <dbReference type="ARBA" id="ARBA00022840"/>
    </source>
</evidence>
<evidence type="ECO:0000256" key="5">
    <source>
        <dbReference type="PROSITE-ProRule" id="PRU10141"/>
    </source>
</evidence>
<dbReference type="InterPro" id="IPR002372">
    <property type="entry name" value="PQQ_rpt_dom"/>
</dbReference>
<dbReference type="InterPro" id="IPR011047">
    <property type="entry name" value="Quinoprotein_ADH-like_sf"/>
</dbReference>
<dbReference type="InterPro" id="IPR018391">
    <property type="entry name" value="PQQ_b-propeller_rpt"/>
</dbReference>
<keyword evidence="2 5" id="KW-0547">Nucleotide-binding</keyword>
<reference evidence="9" key="1">
    <citation type="journal article" date="2019" name="Int. J. Syst. Evol. Microbiol.">
        <title>The Global Catalogue of Microorganisms (GCM) 10K type strain sequencing project: providing services to taxonomists for standard genome sequencing and annotation.</title>
        <authorList>
            <consortium name="The Broad Institute Genomics Platform"/>
            <consortium name="The Broad Institute Genome Sequencing Center for Infectious Disease"/>
            <person name="Wu L."/>
            <person name="Ma J."/>
        </authorList>
    </citation>
    <scope>NUCLEOTIDE SEQUENCE [LARGE SCALE GENOMIC DNA]</scope>
    <source>
        <strain evidence="9">CGMCC 4.7177</strain>
    </source>
</reference>
<dbReference type="Gene3D" id="2.130.10.10">
    <property type="entry name" value="YVTN repeat-like/Quinoprotein amine dehydrogenase"/>
    <property type="match status" value="1"/>
</dbReference>
<dbReference type="InterPro" id="IPR008271">
    <property type="entry name" value="Ser/Thr_kinase_AS"/>
</dbReference>
<dbReference type="Gene3D" id="3.30.200.20">
    <property type="entry name" value="Phosphorylase Kinase, domain 1"/>
    <property type="match status" value="1"/>
</dbReference>
<dbReference type="Gene3D" id="1.10.510.10">
    <property type="entry name" value="Transferase(Phosphotransferase) domain 1"/>
    <property type="match status" value="1"/>
</dbReference>
<dbReference type="PANTHER" id="PTHR43289:SF34">
    <property type="entry name" value="SERINE_THREONINE-PROTEIN KINASE YBDM-RELATED"/>
    <property type="match status" value="1"/>
</dbReference>
<evidence type="ECO:0000313" key="9">
    <source>
        <dbReference type="Proteomes" id="UP001595839"/>
    </source>
</evidence>
<dbReference type="PROSITE" id="PS50011">
    <property type="entry name" value="PROTEIN_KINASE_DOM"/>
    <property type="match status" value="1"/>
</dbReference>
<evidence type="ECO:0000256" key="6">
    <source>
        <dbReference type="SAM" id="MobiDB-lite"/>
    </source>
</evidence>
<dbReference type="InterPro" id="IPR000719">
    <property type="entry name" value="Prot_kinase_dom"/>
</dbReference>
<dbReference type="Pfam" id="PF13360">
    <property type="entry name" value="PQQ_2"/>
    <property type="match status" value="2"/>
</dbReference>
<keyword evidence="4 5" id="KW-0067">ATP-binding</keyword>
<evidence type="ECO:0000313" key="8">
    <source>
        <dbReference type="EMBL" id="MFC4501425.1"/>
    </source>
</evidence>
<evidence type="ECO:0000256" key="1">
    <source>
        <dbReference type="ARBA" id="ARBA00022679"/>
    </source>
</evidence>
<protein>
    <submittedName>
        <fullName evidence="8">PQQ-binding-like beta-propeller repeat protein</fullName>
    </submittedName>
</protein>
<dbReference type="Proteomes" id="UP001595839">
    <property type="component" value="Unassembled WGS sequence"/>
</dbReference>
<feature type="region of interest" description="Disordered" evidence="6">
    <location>
        <begin position="263"/>
        <end position="289"/>
    </location>
</feature>
<dbReference type="SMART" id="SM00564">
    <property type="entry name" value="PQQ"/>
    <property type="match status" value="4"/>
</dbReference>
<dbReference type="CDD" id="cd14014">
    <property type="entry name" value="STKc_PknB_like"/>
    <property type="match status" value="1"/>
</dbReference>
<name>A0ABV9ARV3_9ACTN</name>
<evidence type="ECO:0000259" key="7">
    <source>
        <dbReference type="PROSITE" id="PS50011"/>
    </source>
</evidence>
<gene>
    <name evidence="8" type="ORF">ACFPIH_18130</name>
</gene>
<dbReference type="RefSeq" id="WP_381170771.1">
    <property type="nucleotide sequence ID" value="NZ_JBHSFK010000010.1"/>
</dbReference>
<feature type="binding site" evidence="5">
    <location>
        <position position="35"/>
    </location>
    <ligand>
        <name>ATP</name>
        <dbReference type="ChEBI" id="CHEBI:30616"/>
    </ligand>
</feature>
<dbReference type="SUPFAM" id="SSF56112">
    <property type="entry name" value="Protein kinase-like (PK-like)"/>
    <property type="match status" value="1"/>
</dbReference>
<comment type="caution">
    <text evidence="8">The sequence shown here is derived from an EMBL/GenBank/DDBJ whole genome shotgun (WGS) entry which is preliminary data.</text>
</comment>
<proteinExistence type="predicted"/>
<keyword evidence="1" id="KW-0808">Transferase</keyword>
<dbReference type="PROSITE" id="PS00108">
    <property type="entry name" value="PROTEIN_KINASE_ST"/>
    <property type="match status" value="1"/>
</dbReference>
<dbReference type="EMBL" id="JBHSFK010000010">
    <property type="protein sequence ID" value="MFC4501425.1"/>
    <property type="molecule type" value="Genomic_DNA"/>
</dbReference>
<dbReference type="Pfam" id="PF00069">
    <property type="entry name" value="Pkinase"/>
    <property type="match status" value="1"/>
</dbReference>
<organism evidence="8 9">
    <name type="scientific">Streptomyces vulcanius</name>
    <dbReference type="NCBI Taxonomy" id="1441876"/>
    <lineage>
        <taxon>Bacteria</taxon>
        <taxon>Bacillati</taxon>
        <taxon>Actinomycetota</taxon>
        <taxon>Actinomycetes</taxon>
        <taxon>Kitasatosporales</taxon>
        <taxon>Streptomycetaceae</taxon>
        <taxon>Streptomyces</taxon>
    </lineage>
</organism>
<dbReference type="InterPro" id="IPR011009">
    <property type="entry name" value="Kinase-like_dom_sf"/>
</dbReference>
<dbReference type="SUPFAM" id="SSF50998">
    <property type="entry name" value="Quinoprotein alcohol dehydrogenase-like"/>
    <property type="match status" value="1"/>
</dbReference>
<dbReference type="SMART" id="SM00220">
    <property type="entry name" value="S_TKc"/>
    <property type="match status" value="1"/>
</dbReference>
<feature type="domain" description="Protein kinase" evidence="7">
    <location>
        <begin position="7"/>
        <end position="256"/>
    </location>
</feature>
<dbReference type="Gene3D" id="2.40.10.480">
    <property type="match status" value="1"/>
</dbReference>
<dbReference type="PANTHER" id="PTHR43289">
    <property type="entry name" value="MITOGEN-ACTIVATED PROTEIN KINASE KINASE KINASE 20-RELATED"/>
    <property type="match status" value="1"/>
</dbReference>
<keyword evidence="3" id="KW-0418">Kinase</keyword>
<keyword evidence="9" id="KW-1185">Reference proteome</keyword>
<dbReference type="PROSITE" id="PS00107">
    <property type="entry name" value="PROTEIN_KINASE_ATP"/>
    <property type="match status" value="1"/>
</dbReference>
<accession>A0ABV9ARV3</accession>
<evidence type="ECO:0000256" key="2">
    <source>
        <dbReference type="ARBA" id="ARBA00022741"/>
    </source>
</evidence>
<evidence type="ECO:0000256" key="3">
    <source>
        <dbReference type="ARBA" id="ARBA00022777"/>
    </source>
</evidence>
<dbReference type="InterPro" id="IPR017441">
    <property type="entry name" value="Protein_kinase_ATP_BS"/>
</dbReference>
<sequence>MGAIGGYELIERLGSGGMGVVHLARSASGRQVAVKVVHAQYAHDEEFRARFRQEVASARRVSGAFTAPVVDADPDAEVPWMATLYVPGRTLAETVAAQGSLGGRELRVLALGLVEALRDIHQAGLVHRDLKPSNVLMAEDGPRVIDFGISRAAENQNLTVTGRLIGTPPFMSPEQFVAPRDVTAASDVFSLGSLLAFAASGNRPFDGESPYLTGYQVMNEAPTLDGVPEPLRSVVERCLAKDPADRPQLAELHRLFRALPDSTATVPGHRKPVRPPQDTTHGTHGTGMRVRGRWRRRLLVLGSALAVTVSAVTVSHWVSSPQTTASAAKAESAAPALPAGWRPWRAGLTQAVKPADEDTLVSTEQPGCVSGGAALYCAGTGFTVARIDAATGRVKWHSGVSPQNARPVGVRDGVVYVYEKPDSDTVAWQLVALDADTGKRLWDHEIAETRPAVMFDGGILAVTAADTELVAIDARTGEDLWVTSAESPSGPSCRPLALAGAPYALCTDAQDATTGTWSLLGLDPTGGPPHELARLPVGSVPLGVLRGQLLFATLRDTKYLALVGLDEPYSALLRVDPDNGAVKRTALPNAPRGTVTLAGGAVYFVRPDGSVTALRATDGVRLWRKDTQVENLSTPVLSTKYDDLVLADRYGRLLALDRATGAVRWTTDKLDDPGDSAESTVPSVLLVKDAVVAVAGDTAFSVRPDRPELP</sequence>